<dbReference type="AlphaFoldDB" id="A0A2P5G0Z3"/>
<accession>A0A2P5G0Z3</accession>
<gene>
    <name evidence="1" type="ORF">TorRG33x02_000240</name>
</gene>
<protein>
    <submittedName>
        <fullName evidence="1">Uncharacterized protein</fullName>
    </submittedName>
</protein>
<evidence type="ECO:0000313" key="2">
    <source>
        <dbReference type="Proteomes" id="UP000237000"/>
    </source>
</evidence>
<evidence type="ECO:0000313" key="1">
    <source>
        <dbReference type="EMBL" id="POO03720.1"/>
    </source>
</evidence>
<dbReference type="InParanoid" id="A0A2P5G0Z3"/>
<reference evidence="2" key="1">
    <citation type="submission" date="2016-06" db="EMBL/GenBank/DDBJ databases">
        <title>Parallel loss of symbiosis genes in relatives of nitrogen-fixing non-legume Parasponia.</title>
        <authorList>
            <person name="Van Velzen R."/>
            <person name="Holmer R."/>
            <person name="Bu F."/>
            <person name="Rutten L."/>
            <person name="Van Zeijl A."/>
            <person name="Liu W."/>
            <person name="Santuari L."/>
            <person name="Cao Q."/>
            <person name="Sharma T."/>
            <person name="Shen D."/>
            <person name="Roswanjaya Y."/>
            <person name="Wardhani T."/>
            <person name="Kalhor M.S."/>
            <person name="Jansen J."/>
            <person name="Van den Hoogen J."/>
            <person name="Gungor B."/>
            <person name="Hartog M."/>
            <person name="Hontelez J."/>
            <person name="Verver J."/>
            <person name="Yang W.-C."/>
            <person name="Schijlen E."/>
            <person name="Repin R."/>
            <person name="Schilthuizen M."/>
            <person name="Schranz E."/>
            <person name="Heidstra R."/>
            <person name="Miyata K."/>
            <person name="Fedorova E."/>
            <person name="Kohlen W."/>
            <person name="Bisseling T."/>
            <person name="Smit S."/>
            <person name="Geurts R."/>
        </authorList>
    </citation>
    <scope>NUCLEOTIDE SEQUENCE [LARGE SCALE GENOMIC DNA]</scope>
    <source>
        <strain evidence="2">cv. RG33-2</strain>
    </source>
</reference>
<proteinExistence type="predicted"/>
<dbReference type="EMBL" id="JXTC01000001">
    <property type="protein sequence ID" value="POO03720.1"/>
    <property type="molecule type" value="Genomic_DNA"/>
</dbReference>
<name>A0A2P5G0Z3_TREOI</name>
<sequence length="180" mass="19796">MVLKEATLGHGSEKYGAKHRDMRRDMCALMARIHTCAGIGVMRVEEIVGTPQSNDANSLIAQAELQEAKIKSVQDALRDFIKAMSKEGNSLEDTYVKVEGSHHNRNLASRIGRPHQFQTACDGLQHLGSELVKVWGSLMVILSLVSSERLSRELESFPAQGRVKPVDVAYKCIASEHAGL</sequence>
<keyword evidence="2" id="KW-1185">Reference proteome</keyword>
<dbReference type="Proteomes" id="UP000237000">
    <property type="component" value="Unassembled WGS sequence"/>
</dbReference>
<organism evidence="1 2">
    <name type="scientific">Trema orientale</name>
    <name type="common">Charcoal tree</name>
    <name type="synonym">Celtis orientalis</name>
    <dbReference type="NCBI Taxonomy" id="63057"/>
    <lineage>
        <taxon>Eukaryota</taxon>
        <taxon>Viridiplantae</taxon>
        <taxon>Streptophyta</taxon>
        <taxon>Embryophyta</taxon>
        <taxon>Tracheophyta</taxon>
        <taxon>Spermatophyta</taxon>
        <taxon>Magnoliopsida</taxon>
        <taxon>eudicotyledons</taxon>
        <taxon>Gunneridae</taxon>
        <taxon>Pentapetalae</taxon>
        <taxon>rosids</taxon>
        <taxon>fabids</taxon>
        <taxon>Rosales</taxon>
        <taxon>Cannabaceae</taxon>
        <taxon>Trema</taxon>
    </lineage>
</organism>
<comment type="caution">
    <text evidence="1">The sequence shown here is derived from an EMBL/GenBank/DDBJ whole genome shotgun (WGS) entry which is preliminary data.</text>
</comment>